<dbReference type="EMBL" id="VUMD01000007">
    <property type="protein sequence ID" value="MSS36832.1"/>
    <property type="molecule type" value="Genomic_DNA"/>
</dbReference>
<dbReference type="PROSITE" id="PS51898">
    <property type="entry name" value="TYR_RECOMBINASE"/>
    <property type="match status" value="1"/>
</dbReference>
<dbReference type="InterPro" id="IPR004107">
    <property type="entry name" value="Integrase_SAM-like_N"/>
</dbReference>
<dbReference type="RefSeq" id="WP_154472269.1">
    <property type="nucleotide sequence ID" value="NZ_VUMD01000007.1"/>
</dbReference>
<comment type="function">
    <text evidence="1">Site-specific tyrosine recombinase, which acts by catalyzing the cutting and rejoining of the recombining DNA molecules.</text>
</comment>
<dbReference type="GO" id="GO:0006310">
    <property type="term" value="P:DNA recombination"/>
    <property type="evidence" value="ECO:0007669"/>
    <property type="project" value="UniProtKB-KW"/>
</dbReference>
<comment type="similarity">
    <text evidence="2">Belongs to the 'phage' integrase family.</text>
</comment>
<dbReference type="InterPro" id="IPR010998">
    <property type="entry name" value="Integrase_recombinase_N"/>
</dbReference>
<dbReference type="InterPro" id="IPR011010">
    <property type="entry name" value="DNA_brk_join_enz"/>
</dbReference>
<evidence type="ECO:0000256" key="1">
    <source>
        <dbReference type="ARBA" id="ARBA00003283"/>
    </source>
</evidence>
<protein>
    <submittedName>
        <fullName evidence="9">Tyrosine-type recombinase/integrase</fullName>
    </submittedName>
</protein>
<dbReference type="GO" id="GO:0003677">
    <property type="term" value="F:DNA binding"/>
    <property type="evidence" value="ECO:0007669"/>
    <property type="project" value="UniProtKB-UniRule"/>
</dbReference>
<feature type="domain" description="Core-binding (CB)" evidence="8">
    <location>
        <begin position="15"/>
        <end position="91"/>
    </location>
</feature>
<dbReference type="InterPro" id="IPR013762">
    <property type="entry name" value="Integrase-like_cat_sf"/>
</dbReference>
<gene>
    <name evidence="9" type="ORF">FYJ39_09660</name>
</gene>
<dbReference type="Gene3D" id="1.10.443.10">
    <property type="entry name" value="Intergrase catalytic core"/>
    <property type="match status" value="1"/>
</dbReference>
<dbReference type="PANTHER" id="PTHR30349">
    <property type="entry name" value="PHAGE INTEGRASE-RELATED"/>
    <property type="match status" value="1"/>
</dbReference>
<dbReference type="PROSITE" id="PS51900">
    <property type="entry name" value="CB"/>
    <property type="match status" value="1"/>
</dbReference>
<keyword evidence="4 6" id="KW-0238">DNA-binding</keyword>
<evidence type="ECO:0000259" key="8">
    <source>
        <dbReference type="PROSITE" id="PS51900"/>
    </source>
</evidence>
<dbReference type="Pfam" id="PF00589">
    <property type="entry name" value="Phage_integrase"/>
    <property type="match status" value="1"/>
</dbReference>
<keyword evidence="10" id="KW-1185">Reference proteome</keyword>
<dbReference type="InterPro" id="IPR050090">
    <property type="entry name" value="Tyrosine_recombinase_XerCD"/>
</dbReference>
<evidence type="ECO:0000256" key="6">
    <source>
        <dbReference type="PROSITE-ProRule" id="PRU01248"/>
    </source>
</evidence>
<dbReference type="Gene3D" id="1.10.150.130">
    <property type="match status" value="1"/>
</dbReference>
<feature type="domain" description="Tyr recombinase" evidence="7">
    <location>
        <begin position="107"/>
        <end position="281"/>
    </location>
</feature>
<evidence type="ECO:0000256" key="4">
    <source>
        <dbReference type="ARBA" id="ARBA00023125"/>
    </source>
</evidence>
<dbReference type="AlphaFoldDB" id="A0A7X2TCF9"/>
<dbReference type="SUPFAM" id="SSF56349">
    <property type="entry name" value="DNA breaking-rejoining enzymes"/>
    <property type="match status" value="1"/>
</dbReference>
<evidence type="ECO:0000256" key="5">
    <source>
        <dbReference type="ARBA" id="ARBA00023172"/>
    </source>
</evidence>
<keyword evidence="3" id="KW-0229">DNA integration</keyword>
<dbReference type="GO" id="GO:0015074">
    <property type="term" value="P:DNA integration"/>
    <property type="evidence" value="ECO:0007669"/>
    <property type="project" value="UniProtKB-KW"/>
</dbReference>
<proteinExistence type="inferred from homology"/>
<accession>A0A7X2TCF9</accession>
<evidence type="ECO:0000256" key="2">
    <source>
        <dbReference type="ARBA" id="ARBA00008857"/>
    </source>
</evidence>
<dbReference type="PANTHER" id="PTHR30349:SF89">
    <property type="entry name" value="INTEGRASE_RECOMBINASE"/>
    <property type="match status" value="1"/>
</dbReference>
<evidence type="ECO:0000256" key="3">
    <source>
        <dbReference type="ARBA" id="ARBA00022908"/>
    </source>
</evidence>
<evidence type="ECO:0000259" key="7">
    <source>
        <dbReference type="PROSITE" id="PS51898"/>
    </source>
</evidence>
<evidence type="ECO:0000313" key="9">
    <source>
        <dbReference type="EMBL" id="MSS36832.1"/>
    </source>
</evidence>
<evidence type="ECO:0000313" key="10">
    <source>
        <dbReference type="Proteomes" id="UP000429958"/>
    </source>
</evidence>
<sequence>MTELEFSYETLENPWDFSHSENEYRQYLMEHHMSDNTINSYLYGLRQFFGFYKQLSLTSLNLYKVYLMEHYRPQTVNLRIRAMNSYLQFLGISDYKMKTVRIQQKTYLDRIISQADYEYLKRRLWEDGEYTFYFIVRFTTATGIRVSELVTFQAEDVKKGYKNIYSKGNKMRRVYIPVSLQKPALIWLKEENRISGPLFLNRFGEGISATGIRGQLKMYACRYGLDPMVVYPHSFRHRFAKNFIEKGGDIALLSNLLGHDSLETTRIYLRRSSTEQAAIFNEVVDW</sequence>
<keyword evidence="5" id="KW-0233">DNA recombination</keyword>
<name>A0A7X2TCF9_9CLOT</name>
<organism evidence="9 10">
    <name type="scientific">Clostridium porci</name>
    <dbReference type="NCBI Taxonomy" id="2605778"/>
    <lineage>
        <taxon>Bacteria</taxon>
        <taxon>Bacillati</taxon>
        <taxon>Bacillota</taxon>
        <taxon>Clostridia</taxon>
        <taxon>Eubacteriales</taxon>
        <taxon>Clostridiaceae</taxon>
        <taxon>Clostridium</taxon>
    </lineage>
</organism>
<reference evidence="9 10" key="1">
    <citation type="submission" date="2019-08" db="EMBL/GenBank/DDBJ databases">
        <title>In-depth cultivation of the pig gut microbiome towards novel bacterial diversity and tailored functional studies.</title>
        <authorList>
            <person name="Wylensek D."/>
            <person name="Hitch T.C.A."/>
            <person name="Clavel T."/>
        </authorList>
    </citation>
    <scope>NUCLEOTIDE SEQUENCE [LARGE SCALE GENOMIC DNA]</scope>
    <source>
        <strain evidence="9 10">WCA-389-WT-23D1</strain>
    </source>
</reference>
<dbReference type="Proteomes" id="UP000429958">
    <property type="component" value="Unassembled WGS sequence"/>
</dbReference>
<dbReference type="InterPro" id="IPR044068">
    <property type="entry name" value="CB"/>
</dbReference>
<comment type="caution">
    <text evidence="9">The sequence shown here is derived from an EMBL/GenBank/DDBJ whole genome shotgun (WGS) entry which is preliminary data.</text>
</comment>
<dbReference type="InterPro" id="IPR002104">
    <property type="entry name" value="Integrase_catalytic"/>
</dbReference>
<dbReference type="Pfam" id="PF02899">
    <property type="entry name" value="Phage_int_SAM_1"/>
    <property type="match status" value="1"/>
</dbReference>